<evidence type="ECO:0000259" key="3">
    <source>
        <dbReference type="PROSITE" id="PS50801"/>
    </source>
</evidence>
<reference evidence="4 5" key="1">
    <citation type="submission" date="2019-03" db="EMBL/GenBank/DDBJ databases">
        <title>Draft genome sequences of novel Actinobacteria.</title>
        <authorList>
            <person name="Sahin N."/>
            <person name="Ay H."/>
            <person name="Saygin H."/>
        </authorList>
    </citation>
    <scope>NUCLEOTIDE SEQUENCE [LARGE SCALE GENOMIC DNA]</scope>
    <source>
        <strain evidence="4 5">KC310</strain>
    </source>
</reference>
<protein>
    <recommendedName>
        <fullName evidence="2">Anti-sigma factor antagonist</fullName>
    </recommendedName>
</protein>
<dbReference type="InterPro" id="IPR002645">
    <property type="entry name" value="STAS_dom"/>
</dbReference>
<dbReference type="PROSITE" id="PS50801">
    <property type="entry name" value="STAS"/>
    <property type="match status" value="1"/>
</dbReference>
<evidence type="ECO:0000256" key="2">
    <source>
        <dbReference type="RuleBase" id="RU003749"/>
    </source>
</evidence>
<evidence type="ECO:0000313" key="5">
    <source>
        <dbReference type="Proteomes" id="UP000295258"/>
    </source>
</evidence>
<dbReference type="PANTHER" id="PTHR33495">
    <property type="entry name" value="ANTI-SIGMA FACTOR ANTAGONIST TM_1081-RELATED-RELATED"/>
    <property type="match status" value="1"/>
</dbReference>
<comment type="caution">
    <text evidence="4">The sequence shown here is derived from an EMBL/GenBank/DDBJ whole genome shotgun (WGS) entry which is preliminary data.</text>
</comment>
<proteinExistence type="inferred from homology"/>
<dbReference type="InterPro" id="IPR003658">
    <property type="entry name" value="Anti-sigma_ant"/>
</dbReference>
<dbReference type="Proteomes" id="UP000295258">
    <property type="component" value="Unassembled WGS sequence"/>
</dbReference>
<organism evidence="4 5">
    <name type="scientific">Nonomuraea deserti</name>
    <dbReference type="NCBI Taxonomy" id="1848322"/>
    <lineage>
        <taxon>Bacteria</taxon>
        <taxon>Bacillati</taxon>
        <taxon>Actinomycetota</taxon>
        <taxon>Actinomycetes</taxon>
        <taxon>Streptosporangiales</taxon>
        <taxon>Streptosporangiaceae</taxon>
        <taxon>Nonomuraea</taxon>
    </lineage>
</organism>
<dbReference type="Gene3D" id="3.30.750.24">
    <property type="entry name" value="STAS domain"/>
    <property type="match status" value="1"/>
</dbReference>
<dbReference type="PANTHER" id="PTHR33495:SF2">
    <property type="entry name" value="ANTI-SIGMA FACTOR ANTAGONIST TM_1081-RELATED"/>
    <property type="match status" value="1"/>
</dbReference>
<keyword evidence="5" id="KW-1185">Reference proteome</keyword>
<feature type="domain" description="STAS" evidence="3">
    <location>
        <begin position="16"/>
        <end position="120"/>
    </location>
</feature>
<gene>
    <name evidence="4" type="ORF">E1292_00350</name>
</gene>
<evidence type="ECO:0000313" key="4">
    <source>
        <dbReference type="EMBL" id="TDD12755.1"/>
    </source>
</evidence>
<dbReference type="AlphaFoldDB" id="A0A4R4WBS4"/>
<dbReference type="InterPro" id="IPR058548">
    <property type="entry name" value="MlaB-like_STAS"/>
</dbReference>
<accession>A0A4R4WBS4</accession>
<dbReference type="EMBL" id="SMKO01000001">
    <property type="protein sequence ID" value="TDD12755.1"/>
    <property type="molecule type" value="Genomic_DNA"/>
</dbReference>
<evidence type="ECO:0000256" key="1">
    <source>
        <dbReference type="ARBA" id="ARBA00009013"/>
    </source>
</evidence>
<dbReference type="CDD" id="cd07043">
    <property type="entry name" value="STAS_anti-anti-sigma_factors"/>
    <property type="match status" value="1"/>
</dbReference>
<name>A0A4R4WBS4_9ACTN</name>
<dbReference type="InterPro" id="IPR036513">
    <property type="entry name" value="STAS_dom_sf"/>
</dbReference>
<dbReference type="NCBIfam" id="TIGR00377">
    <property type="entry name" value="ant_ant_sig"/>
    <property type="match status" value="1"/>
</dbReference>
<sequence>MAAVVAGVYVQEVADLDVEVERGRCRALVRLDGDLDKLTAPLLKEWLVKLYTEGFVQVVIDTSRLEFCDSSGLWVLVEHRRRVAEHAGSLRLVGVHGVLQRVLDVTRLGAAFDSVASADC</sequence>
<dbReference type="GO" id="GO:0043856">
    <property type="term" value="F:anti-sigma factor antagonist activity"/>
    <property type="evidence" value="ECO:0007669"/>
    <property type="project" value="InterPro"/>
</dbReference>
<dbReference type="Pfam" id="PF13466">
    <property type="entry name" value="STAS_2"/>
    <property type="match status" value="1"/>
</dbReference>
<dbReference type="SUPFAM" id="SSF52091">
    <property type="entry name" value="SpoIIaa-like"/>
    <property type="match status" value="1"/>
</dbReference>
<comment type="similarity">
    <text evidence="1 2">Belongs to the anti-sigma-factor antagonist family.</text>
</comment>